<dbReference type="RefSeq" id="WP_230773414.1">
    <property type="nucleotide sequence ID" value="NZ_JAJMQV010000024.1"/>
</dbReference>
<dbReference type="Pfam" id="PF03703">
    <property type="entry name" value="bPH_2"/>
    <property type="match status" value="1"/>
</dbReference>
<keyword evidence="1" id="KW-1133">Transmembrane helix</keyword>
<organism evidence="3 4">
    <name type="scientific">Roseiconus lacunae</name>
    <dbReference type="NCBI Taxonomy" id="2605694"/>
    <lineage>
        <taxon>Bacteria</taxon>
        <taxon>Pseudomonadati</taxon>
        <taxon>Planctomycetota</taxon>
        <taxon>Planctomycetia</taxon>
        <taxon>Pirellulales</taxon>
        <taxon>Pirellulaceae</taxon>
        <taxon>Roseiconus</taxon>
    </lineage>
</organism>
<gene>
    <name evidence="3" type="ORF">QTN89_06150</name>
</gene>
<keyword evidence="4" id="KW-1185">Reference proteome</keyword>
<protein>
    <submittedName>
        <fullName evidence="3">PH domain-containing protein</fullName>
    </submittedName>
</protein>
<dbReference type="PANTHER" id="PTHR34473:SF2">
    <property type="entry name" value="UPF0699 TRANSMEMBRANE PROTEIN YDBT"/>
    <property type="match status" value="1"/>
</dbReference>
<sequence>MPETQNDSAFDATKITRPAPVLLTYYVLVSVPSLFLALPLLWFRFLTLRYTFDHEGVSMRWGLLFRKEILLTYRRIQDIHLTRNLVQRWFGLATVGIQTASGSAGPEMSIEGILEAEPLRDFLYQQMRGARGETELPNDASGKPVSLGHGTNTTELLREIRDHLARINRLPEDQQ</sequence>
<keyword evidence="1" id="KW-0472">Membrane</keyword>
<reference evidence="3 4" key="1">
    <citation type="submission" date="2023-06" db="EMBL/GenBank/DDBJ databases">
        <title>Roseiconus lacunae JC819 isolated from Gulf of Mannar region, Tamil Nadu.</title>
        <authorList>
            <person name="Pk S."/>
            <person name="Ch S."/>
            <person name="Ch V.R."/>
        </authorList>
    </citation>
    <scope>NUCLEOTIDE SEQUENCE [LARGE SCALE GENOMIC DNA]</scope>
    <source>
        <strain evidence="3 4">JC819</strain>
    </source>
</reference>
<dbReference type="PANTHER" id="PTHR34473">
    <property type="entry name" value="UPF0699 TRANSMEMBRANE PROTEIN YDBS"/>
    <property type="match status" value="1"/>
</dbReference>
<evidence type="ECO:0000313" key="3">
    <source>
        <dbReference type="EMBL" id="MDM4015003.1"/>
    </source>
</evidence>
<dbReference type="EMBL" id="JASZZN010000004">
    <property type="protein sequence ID" value="MDM4015003.1"/>
    <property type="molecule type" value="Genomic_DNA"/>
</dbReference>
<keyword evidence="1" id="KW-0812">Transmembrane</keyword>
<dbReference type="Proteomes" id="UP001239462">
    <property type="component" value="Unassembled WGS sequence"/>
</dbReference>
<feature type="domain" description="YdbS-like PH" evidence="2">
    <location>
        <begin position="47"/>
        <end position="117"/>
    </location>
</feature>
<evidence type="ECO:0000259" key="2">
    <source>
        <dbReference type="Pfam" id="PF03703"/>
    </source>
</evidence>
<evidence type="ECO:0000313" key="4">
    <source>
        <dbReference type="Proteomes" id="UP001239462"/>
    </source>
</evidence>
<feature type="transmembrane region" description="Helical" evidence="1">
    <location>
        <begin position="23"/>
        <end position="43"/>
    </location>
</feature>
<name>A0ABT7PEU2_9BACT</name>
<proteinExistence type="predicted"/>
<accession>A0ABT7PEU2</accession>
<comment type="caution">
    <text evidence="3">The sequence shown here is derived from an EMBL/GenBank/DDBJ whole genome shotgun (WGS) entry which is preliminary data.</text>
</comment>
<dbReference type="InterPro" id="IPR005182">
    <property type="entry name" value="YdbS-like_PH"/>
</dbReference>
<evidence type="ECO:0000256" key="1">
    <source>
        <dbReference type="SAM" id="Phobius"/>
    </source>
</evidence>